<dbReference type="PANTHER" id="PTHR16537">
    <property type="entry name" value="SJOEGREN SYNDROME/SCLERODERMA AUTOANTIGEN 1"/>
    <property type="match status" value="1"/>
</dbReference>
<dbReference type="InterPro" id="IPR009563">
    <property type="entry name" value="SSSCA1"/>
</dbReference>
<dbReference type="Pfam" id="PF06677">
    <property type="entry name" value="Auto_anti-p27"/>
    <property type="match status" value="1"/>
</dbReference>
<dbReference type="EMBL" id="JH816492">
    <property type="protein sequence ID" value="EKC23883.1"/>
    <property type="molecule type" value="Genomic_DNA"/>
</dbReference>
<name>K1PQC6_MAGGI</name>
<protein>
    <submittedName>
        <fullName evidence="1">Sjoegren syndrome/scleroderma autoantigen 1</fullName>
    </submittedName>
</protein>
<sequence length="168" mass="19428">MVQGYMQANFEWEPPSEAEMKILEARRERSDKISKLMGDYLLKGYKMLGSVCETCDTILLEDKQAMKYCIACQELDTDTDKDDPGMPIIIRLEHPCPCSASTTIVYLTQVHIGLLFMIELLVMQFMCITDIYLTCIWLDLCRYEPVYVCIVTLYSKPFTYINSSLRLT</sequence>
<dbReference type="InParanoid" id="K1PQC6"/>
<dbReference type="AlphaFoldDB" id="K1PQC6"/>
<dbReference type="PANTHER" id="PTHR16537:SF1">
    <property type="entry name" value="PROTEIN ZNRD2"/>
    <property type="match status" value="1"/>
</dbReference>
<accession>K1PQC6</accession>
<gene>
    <name evidence="1" type="ORF">CGI_10009877</name>
</gene>
<proteinExistence type="predicted"/>
<reference evidence="1" key="1">
    <citation type="journal article" date="2012" name="Nature">
        <title>The oyster genome reveals stress adaptation and complexity of shell formation.</title>
        <authorList>
            <person name="Zhang G."/>
            <person name="Fang X."/>
            <person name="Guo X."/>
            <person name="Li L."/>
            <person name="Luo R."/>
            <person name="Xu F."/>
            <person name="Yang P."/>
            <person name="Zhang L."/>
            <person name="Wang X."/>
            <person name="Qi H."/>
            <person name="Xiong Z."/>
            <person name="Que H."/>
            <person name="Xie Y."/>
            <person name="Holland P.W."/>
            <person name="Paps J."/>
            <person name="Zhu Y."/>
            <person name="Wu F."/>
            <person name="Chen Y."/>
            <person name="Wang J."/>
            <person name="Peng C."/>
            <person name="Meng J."/>
            <person name="Yang L."/>
            <person name="Liu J."/>
            <person name="Wen B."/>
            <person name="Zhang N."/>
            <person name="Huang Z."/>
            <person name="Zhu Q."/>
            <person name="Feng Y."/>
            <person name="Mount A."/>
            <person name="Hedgecock D."/>
            <person name="Xu Z."/>
            <person name="Liu Y."/>
            <person name="Domazet-Loso T."/>
            <person name="Du Y."/>
            <person name="Sun X."/>
            <person name="Zhang S."/>
            <person name="Liu B."/>
            <person name="Cheng P."/>
            <person name="Jiang X."/>
            <person name="Li J."/>
            <person name="Fan D."/>
            <person name="Wang W."/>
            <person name="Fu W."/>
            <person name="Wang T."/>
            <person name="Wang B."/>
            <person name="Zhang J."/>
            <person name="Peng Z."/>
            <person name="Li Y."/>
            <person name="Li N."/>
            <person name="Wang J."/>
            <person name="Chen M."/>
            <person name="He Y."/>
            <person name="Tan F."/>
            <person name="Song X."/>
            <person name="Zheng Q."/>
            <person name="Huang R."/>
            <person name="Yang H."/>
            <person name="Du X."/>
            <person name="Chen L."/>
            <person name="Yang M."/>
            <person name="Gaffney P.M."/>
            <person name="Wang S."/>
            <person name="Luo L."/>
            <person name="She Z."/>
            <person name="Ming Y."/>
            <person name="Huang W."/>
            <person name="Zhang S."/>
            <person name="Huang B."/>
            <person name="Zhang Y."/>
            <person name="Qu T."/>
            <person name="Ni P."/>
            <person name="Miao G."/>
            <person name="Wang J."/>
            <person name="Wang Q."/>
            <person name="Steinberg C.E."/>
            <person name="Wang H."/>
            <person name="Li N."/>
            <person name="Qian L."/>
            <person name="Zhang G."/>
            <person name="Li Y."/>
            <person name="Yang H."/>
            <person name="Liu X."/>
            <person name="Wang J."/>
            <person name="Yin Y."/>
            <person name="Wang J."/>
        </authorList>
    </citation>
    <scope>NUCLEOTIDE SEQUENCE [LARGE SCALE GENOMIC DNA]</scope>
    <source>
        <strain evidence="1">05x7-T-G4-1.051#20</strain>
    </source>
</reference>
<evidence type="ECO:0000313" key="1">
    <source>
        <dbReference type="EMBL" id="EKC23883.1"/>
    </source>
</evidence>
<dbReference type="HOGENOM" id="CLU_1588102_0_0_1"/>
<organism evidence="1">
    <name type="scientific">Magallana gigas</name>
    <name type="common">Pacific oyster</name>
    <name type="synonym">Crassostrea gigas</name>
    <dbReference type="NCBI Taxonomy" id="29159"/>
    <lineage>
        <taxon>Eukaryota</taxon>
        <taxon>Metazoa</taxon>
        <taxon>Spiralia</taxon>
        <taxon>Lophotrochozoa</taxon>
        <taxon>Mollusca</taxon>
        <taxon>Bivalvia</taxon>
        <taxon>Autobranchia</taxon>
        <taxon>Pteriomorphia</taxon>
        <taxon>Ostreida</taxon>
        <taxon>Ostreoidea</taxon>
        <taxon>Ostreidae</taxon>
        <taxon>Magallana</taxon>
    </lineage>
</organism>
<dbReference type="InterPro" id="IPR051888">
    <property type="entry name" value="UPF0148_domain"/>
</dbReference>